<name>A0A812RC09_9DINO</name>
<evidence type="ECO:0000313" key="2">
    <source>
        <dbReference type="EMBL" id="CAE7433600.1"/>
    </source>
</evidence>
<reference evidence="2" key="1">
    <citation type="submission" date="2021-02" db="EMBL/GenBank/DDBJ databases">
        <authorList>
            <person name="Dougan E. K."/>
            <person name="Rhodes N."/>
            <person name="Thang M."/>
            <person name="Chan C."/>
        </authorList>
    </citation>
    <scope>NUCLEOTIDE SEQUENCE</scope>
</reference>
<protein>
    <submittedName>
        <fullName evidence="2">For protein</fullName>
    </submittedName>
</protein>
<sequence>MMMLALFLAASTAVSAGSAYTSPEPRRDGCQYRKVSLKTQHGAALLQSVFEDDPLEGWLTLDGQPCTPSSKFHWHPSAAFPTVKYPPVPVEVSTLARVADVKAQKAFLRSFQGLSDVTAHDIQEALHGE</sequence>
<feature type="chain" id="PRO_5032734986" evidence="1">
    <location>
        <begin position="17"/>
        <end position="129"/>
    </location>
</feature>
<gene>
    <name evidence="2" type="primary">for</name>
    <name evidence="2" type="ORF">SNEC2469_LOCUS11900</name>
</gene>
<keyword evidence="1" id="KW-0732">Signal</keyword>
<comment type="caution">
    <text evidence="2">The sequence shown here is derived from an EMBL/GenBank/DDBJ whole genome shotgun (WGS) entry which is preliminary data.</text>
</comment>
<evidence type="ECO:0000313" key="3">
    <source>
        <dbReference type="Proteomes" id="UP000601435"/>
    </source>
</evidence>
<accession>A0A812RC09</accession>
<dbReference type="AlphaFoldDB" id="A0A812RC09"/>
<feature type="signal peptide" evidence="1">
    <location>
        <begin position="1"/>
        <end position="16"/>
    </location>
</feature>
<proteinExistence type="predicted"/>
<organism evidence="2 3">
    <name type="scientific">Symbiodinium necroappetens</name>
    <dbReference type="NCBI Taxonomy" id="1628268"/>
    <lineage>
        <taxon>Eukaryota</taxon>
        <taxon>Sar</taxon>
        <taxon>Alveolata</taxon>
        <taxon>Dinophyceae</taxon>
        <taxon>Suessiales</taxon>
        <taxon>Symbiodiniaceae</taxon>
        <taxon>Symbiodinium</taxon>
    </lineage>
</organism>
<keyword evidence="3" id="KW-1185">Reference proteome</keyword>
<evidence type="ECO:0000256" key="1">
    <source>
        <dbReference type="SAM" id="SignalP"/>
    </source>
</evidence>
<dbReference type="OrthoDB" id="428190at2759"/>
<dbReference type="EMBL" id="CAJNJA010018882">
    <property type="protein sequence ID" value="CAE7433600.1"/>
    <property type="molecule type" value="Genomic_DNA"/>
</dbReference>
<dbReference type="Proteomes" id="UP000601435">
    <property type="component" value="Unassembled WGS sequence"/>
</dbReference>
<feature type="non-terminal residue" evidence="2">
    <location>
        <position position="1"/>
    </location>
</feature>